<dbReference type="Gene3D" id="3.30.70.1140">
    <property type="entry name" value="Phospho-2-dehydro-3-deoxyheptonate aldolase, domain 1"/>
    <property type="match status" value="1"/>
</dbReference>
<dbReference type="NCBIfam" id="NF006421">
    <property type="entry name" value="PRK08673.1"/>
    <property type="match status" value="1"/>
</dbReference>
<evidence type="ECO:0000256" key="1">
    <source>
        <dbReference type="ARBA" id="ARBA00022679"/>
    </source>
</evidence>
<dbReference type="EC" id="2.5.1.54" evidence="4"/>
<name>C9R9L3_AMMDK</name>
<dbReference type="NCBIfam" id="NF009239">
    <property type="entry name" value="PRK12595.1"/>
    <property type="match status" value="1"/>
</dbReference>
<reference evidence="4 5" key="1">
    <citation type="submission" date="2009-10" db="EMBL/GenBank/DDBJ databases">
        <title>Complete sequence of chromosome of Ammonifex degensii KC4.</title>
        <authorList>
            <consortium name="US DOE Joint Genome Institute"/>
            <person name="Kerfeld C."/>
            <person name="Goodner B."/>
            <person name="Huber H."/>
            <person name="Stetter K."/>
            <person name="Lucas S."/>
            <person name="Copeland A."/>
            <person name="Lapidus A."/>
            <person name="Glavina del Rio T."/>
            <person name="Dalin E."/>
            <person name="Tice H."/>
            <person name="Bruce D."/>
            <person name="Goodwin L."/>
            <person name="Pitluck S."/>
            <person name="Saunders E."/>
            <person name="Brettin T."/>
            <person name="Detter J.C."/>
            <person name="Han C."/>
            <person name="Larimer F."/>
            <person name="Land M."/>
            <person name="Hauser L."/>
            <person name="Kyrpides N."/>
            <person name="Ovchinnikova G."/>
            <person name="Richardson P."/>
        </authorList>
    </citation>
    <scope>NUCLEOTIDE SEQUENCE [LARGE SCALE GENOMIC DNA]</scope>
    <source>
        <strain evidence="5">DSM 10501 / KC4</strain>
    </source>
</reference>
<dbReference type="InterPro" id="IPR013785">
    <property type="entry name" value="Aldolase_TIM"/>
</dbReference>
<dbReference type="NCBIfam" id="TIGR01361">
    <property type="entry name" value="DAHP_synth_Bsub"/>
    <property type="match status" value="1"/>
</dbReference>
<dbReference type="PANTHER" id="PTHR43018:SF2">
    <property type="entry name" value="PHOSPHO-2-DEHYDRO-3-DEOXYHEPTONATE ALDOLASE"/>
    <property type="match status" value="1"/>
</dbReference>
<gene>
    <name evidence="4" type="ordered locus">Adeg_1912</name>
</gene>
<dbReference type="PANTHER" id="PTHR43018">
    <property type="entry name" value="PHOSPHO-2-DEHYDRO-3-DEOXYHEPTONATE ALDOLASE"/>
    <property type="match status" value="1"/>
</dbReference>
<dbReference type="GO" id="GO:0016832">
    <property type="term" value="F:aldehyde-lyase activity"/>
    <property type="evidence" value="ECO:0007669"/>
    <property type="project" value="InterPro"/>
</dbReference>
<organism evidence="4 5">
    <name type="scientific">Ammonifex degensii (strain DSM 10501 / KC4)</name>
    <dbReference type="NCBI Taxonomy" id="429009"/>
    <lineage>
        <taxon>Bacteria</taxon>
        <taxon>Bacillati</taxon>
        <taxon>Bacillota</taxon>
        <taxon>Clostridia</taxon>
        <taxon>Thermoanaerobacterales</taxon>
        <taxon>Thermoanaerobacteraceae</taxon>
        <taxon>Ammonifex</taxon>
    </lineage>
</organism>
<keyword evidence="1 4" id="KW-0808">Transferase</keyword>
<dbReference type="Proteomes" id="UP000002620">
    <property type="component" value="Chromosome"/>
</dbReference>
<keyword evidence="5" id="KW-1185">Reference proteome</keyword>
<feature type="domain" description="DAHP synthetase I/KDSA" evidence="2">
    <location>
        <begin position="87"/>
        <end position="326"/>
    </location>
</feature>
<dbReference type="Gene3D" id="3.20.20.70">
    <property type="entry name" value="Aldolase class I"/>
    <property type="match status" value="1"/>
</dbReference>
<proteinExistence type="predicted"/>
<dbReference type="AlphaFoldDB" id="C9R9L3"/>
<dbReference type="GO" id="GO:0003849">
    <property type="term" value="F:3-deoxy-7-phosphoheptulonate synthase activity"/>
    <property type="evidence" value="ECO:0007669"/>
    <property type="project" value="UniProtKB-EC"/>
</dbReference>
<evidence type="ECO:0000259" key="2">
    <source>
        <dbReference type="Pfam" id="PF00793"/>
    </source>
</evidence>
<dbReference type="RefSeq" id="WP_015739869.1">
    <property type="nucleotide sequence ID" value="NC_013385.1"/>
</dbReference>
<feature type="domain" description="DAHP synthase ferredoxin-like" evidence="3">
    <location>
        <begin position="1"/>
        <end position="66"/>
    </location>
</feature>
<dbReference type="OrthoDB" id="9780456at2"/>
<dbReference type="InterPro" id="IPR006268">
    <property type="entry name" value="DAHP_syn_2"/>
</dbReference>
<dbReference type="InterPro" id="IPR052899">
    <property type="entry name" value="Class-I_DAHP_synthase"/>
</dbReference>
<sequence>MIVVMRRGATPQEVRQVEERLRELGFATHPIVGVERTVIGAVGNRRDDLMEQVANLPGVERVVPVLRPYKLVAREVKEETTTIRVGDVVIGGPEVVVIAGPCAVESEVQLLTTAKAVKEAGAHLLRGGAFKPRTSPYSFQGLGLEGLKLLAQAREVTGLPVVTEVLDTRDVELVARYADVLQVGARNMQNFRLLQEVGQSGKPVLLKRGLAATVEEWLLAAEYIAATGNQQIILCERGIRTYETSLRNTLDISAVPLVKELSHLPIIVDPSHATGNQRMVLPLARAAVAAGADGLMIEVHPDPARALSDGPQSLTPAQFSRLMEELRRVALAVGRHSLPQVSLSCQAR</sequence>
<dbReference type="Pfam" id="PF00793">
    <property type="entry name" value="DAHP_synth_1"/>
    <property type="match status" value="1"/>
</dbReference>
<evidence type="ECO:0000259" key="3">
    <source>
        <dbReference type="Pfam" id="PF18152"/>
    </source>
</evidence>
<dbReference type="EMBL" id="CP001785">
    <property type="protein sequence ID" value="ACX52992.1"/>
    <property type="molecule type" value="Genomic_DNA"/>
</dbReference>
<dbReference type="KEGG" id="adg:Adeg_1912"/>
<dbReference type="Pfam" id="PF18152">
    <property type="entry name" value="DAHP_snth_FXD"/>
    <property type="match status" value="1"/>
</dbReference>
<dbReference type="InterPro" id="IPR041071">
    <property type="entry name" value="DAHP_snth_FXD"/>
</dbReference>
<dbReference type="STRING" id="429009.Adeg_1912"/>
<dbReference type="GO" id="GO:0009073">
    <property type="term" value="P:aromatic amino acid family biosynthetic process"/>
    <property type="evidence" value="ECO:0007669"/>
    <property type="project" value="InterPro"/>
</dbReference>
<accession>C9R9L3</accession>
<dbReference type="eggNOG" id="COG2876">
    <property type="taxonomic scope" value="Bacteria"/>
</dbReference>
<dbReference type="InterPro" id="IPR006218">
    <property type="entry name" value="DAHP1/KDSA"/>
</dbReference>
<dbReference type="SUPFAM" id="SSF51569">
    <property type="entry name" value="Aldolase"/>
    <property type="match status" value="1"/>
</dbReference>
<protein>
    <submittedName>
        <fullName evidence="4">Phospho-2-dehydro-3-deoxyheptonate aldolase</fullName>
        <ecNumber evidence="4">2.5.1.54</ecNumber>
    </submittedName>
</protein>
<dbReference type="HOGENOM" id="CLU_062599_0_0_9"/>
<evidence type="ECO:0000313" key="5">
    <source>
        <dbReference type="Proteomes" id="UP000002620"/>
    </source>
</evidence>
<evidence type="ECO:0000313" key="4">
    <source>
        <dbReference type="EMBL" id="ACX52992.1"/>
    </source>
</evidence>